<reference evidence="1 2" key="1">
    <citation type="submission" date="2018-03" db="EMBL/GenBank/DDBJ databases">
        <title>Genomic Encyclopedia of Archaeal and Bacterial Type Strains, Phase II (KMG-II): from individual species to whole genera.</title>
        <authorList>
            <person name="Goeker M."/>
        </authorList>
    </citation>
    <scope>NUCLEOTIDE SEQUENCE [LARGE SCALE GENOMIC DNA]</scope>
    <source>
        <strain evidence="1 2">DSM 101533</strain>
    </source>
</reference>
<dbReference type="Proteomes" id="UP000238007">
    <property type="component" value="Unassembled WGS sequence"/>
</dbReference>
<sequence length="121" mass="12648">MHHKFGIISRLFITLALFIALAAAGMSTISKKPVLTADLAAYLATGGSFADLCGDTTDPSKAAFSHCAACHLIAAAVLPPVCYGLPQVVTGDYDQLIAVAQNIRNAQRLDPARLSRAPPQA</sequence>
<dbReference type="AlphaFoldDB" id="A0A2T0W313"/>
<keyword evidence="2" id="KW-1185">Reference proteome</keyword>
<evidence type="ECO:0000313" key="1">
    <source>
        <dbReference type="EMBL" id="PRY79614.1"/>
    </source>
</evidence>
<organism evidence="1 2">
    <name type="scientific">Yoonia maritima</name>
    <dbReference type="NCBI Taxonomy" id="1435347"/>
    <lineage>
        <taxon>Bacteria</taxon>
        <taxon>Pseudomonadati</taxon>
        <taxon>Pseudomonadota</taxon>
        <taxon>Alphaproteobacteria</taxon>
        <taxon>Rhodobacterales</taxon>
        <taxon>Paracoccaceae</taxon>
        <taxon>Yoonia</taxon>
    </lineage>
</organism>
<proteinExistence type="predicted"/>
<accession>A0A2T0W313</accession>
<dbReference type="EMBL" id="PVTP01000002">
    <property type="protein sequence ID" value="PRY79614.1"/>
    <property type="molecule type" value="Genomic_DNA"/>
</dbReference>
<gene>
    <name evidence="1" type="ORF">CLV80_102259</name>
</gene>
<evidence type="ECO:0000313" key="2">
    <source>
        <dbReference type="Proteomes" id="UP000238007"/>
    </source>
</evidence>
<comment type="caution">
    <text evidence="1">The sequence shown here is derived from an EMBL/GenBank/DDBJ whole genome shotgun (WGS) entry which is preliminary data.</text>
</comment>
<name>A0A2T0W313_9RHOB</name>
<protein>
    <submittedName>
        <fullName evidence="1">Uncharacterized protein</fullName>
    </submittedName>
</protein>